<feature type="chain" id="PRO_5016260562" description="Lipoprotein" evidence="1">
    <location>
        <begin position="19"/>
        <end position="125"/>
    </location>
</feature>
<dbReference type="AlphaFoldDB" id="A0A328ADN6"/>
<evidence type="ECO:0000313" key="2">
    <source>
        <dbReference type="EMBL" id="RAK52695.1"/>
    </source>
</evidence>
<dbReference type="PROSITE" id="PS51257">
    <property type="entry name" value="PROKAR_LIPOPROTEIN"/>
    <property type="match status" value="1"/>
</dbReference>
<evidence type="ECO:0008006" key="4">
    <source>
        <dbReference type="Google" id="ProtNLM"/>
    </source>
</evidence>
<protein>
    <recommendedName>
        <fullName evidence="4">Lipoprotein</fullName>
    </recommendedName>
</protein>
<name>A0A328ADN6_9CAUL</name>
<keyword evidence="1" id="KW-0732">Signal</keyword>
<reference evidence="3" key="1">
    <citation type="submission" date="2018-05" db="EMBL/GenBank/DDBJ databases">
        <authorList>
            <person name="Li X."/>
        </authorList>
    </citation>
    <scope>NUCLEOTIDE SEQUENCE [LARGE SCALE GENOMIC DNA]</scope>
    <source>
        <strain evidence="3">YIM 73061</strain>
    </source>
</reference>
<dbReference type="OrthoDB" id="7304957at2"/>
<comment type="caution">
    <text evidence="2">The sequence shown here is derived from an EMBL/GenBank/DDBJ whole genome shotgun (WGS) entry which is preliminary data.</text>
</comment>
<evidence type="ECO:0000313" key="3">
    <source>
        <dbReference type="Proteomes" id="UP000249725"/>
    </source>
</evidence>
<accession>A0A328ADN6</accession>
<organism evidence="2 3">
    <name type="scientific">Phenylobacterium deserti</name>
    <dbReference type="NCBI Taxonomy" id="1914756"/>
    <lineage>
        <taxon>Bacteria</taxon>
        <taxon>Pseudomonadati</taxon>
        <taxon>Pseudomonadota</taxon>
        <taxon>Alphaproteobacteria</taxon>
        <taxon>Caulobacterales</taxon>
        <taxon>Caulobacteraceae</taxon>
        <taxon>Phenylobacterium</taxon>
    </lineage>
</organism>
<dbReference type="RefSeq" id="WP_111514980.1">
    <property type="nucleotide sequence ID" value="NZ_QFYR01000002.1"/>
</dbReference>
<dbReference type="EMBL" id="QFYR01000002">
    <property type="protein sequence ID" value="RAK52695.1"/>
    <property type="molecule type" value="Genomic_DNA"/>
</dbReference>
<dbReference type="Proteomes" id="UP000249725">
    <property type="component" value="Unassembled WGS sequence"/>
</dbReference>
<feature type="signal peptide" evidence="1">
    <location>
        <begin position="1"/>
        <end position="18"/>
    </location>
</feature>
<keyword evidence="3" id="KW-1185">Reference proteome</keyword>
<evidence type="ECO:0000256" key="1">
    <source>
        <dbReference type="SAM" id="SignalP"/>
    </source>
</evidence>
<sequence length="125" mass="12974">MTKPVLVFPVLISLAGCATLTQGTSQEIAVVTPGVEGAHCVITDANRKVATLMAGNTRAKLSRGRRPLMVRCEKAGFQPGVAEIKASMSSRSRVQAPLGYAVDGLSGAMWSYPAEVTVTLSPSAG</sequence>
<gene>
    <name evidence="2" type="ORF">DJ018_10895</name>
</gene>
<proteinExistence type="predicted"/>